<dbReference type="AlphaFoldDB" id="A0A1J1LD08"/>
<dbReference type="STRING" id="671072.PL9214290145"/>
<gene>
    <name evidence="1" type="ORF">PL9214290145</name>
</gene>
<name>A0A1J1LD08_9CYAN</name>
<reference evidence="2" key="1">
    <citation type="submission" date="2015-10" db="EMBL/GenBank/DDBJ databases">
        <authorList>
            <person name="Regsiter A."/>
            <person name="william w."/>
        </authorList>
    </citation>
    <scope>NUCLEOTIDE SEQUENCE [LARGE SCALE GENOMIC DNA]</scope>
</reference>
<evidence type="ECO:0000313" key="1">
    <source>
        <dbReference type="EMBL" id="CUR30555.1"/>
    </source>
</evidence>
<organism evidence="1 2">
    <name type="scientific">Planktothrix tepida PCC 9214</name>
    <dbReference type="NCBI Taxonomy" id="671072"/>
    <lineage>
        <taxon>Bacteria</taxon>
        <taxon>Bacillati</taxon>
        <taxon>Cyanobacteriota</taxon>
        <taxon>Cyanophyceae</taxon>
        <taxon>Oscillatoriophycideae</taxon>
        <taxon>Oscillatoriales</taxon>
        <taxon>Microcoleaceae</taxon>
        <taxon>Planktothrix</taxon>
    </lineage>
</organism>
<accession>A0A1J1LD08</accession>
<protein>
    <submittedName>
        <fullName evidence="1">Uncharacterized protein</fullName>
    </submittedName>
</protein>
<proteinExistence type="predicted"/>
<dbReference type="Proteomes" id="UP000184315">
    <property type="component" value="Unassembled WGS sequence"/>
</dbReference>
<sequence length="58" mass="6512">MIVSEFFITPTAHQPTPALTEYTGSVVFSFLNSNHSQYPQLAVQLVHLVNNRVDFGTF</sequence>
<evidence type="ECO:0000313" key="2">
    <source>
        <dbReference type="Proteomes" id="UP000184315"/>
    </source>
</evidence>
<dbReference type="EMBL" id="CZDF01000132">
    <property type="protein sequence ID" value="CUR30555.1"/>
    <property type="molecule type" value="Genomic_DNA"/>
</dbReference>
<keyword evidence="2" id="KW-1185">Reference proteome</keyword>